<proteinExistence type="predicted"/>
<sequence>MDDLGLPIAFGKQKQERETHALPDRPAQAERGEGSSRGPRGSRNAYTLPRRSLERIVRPATSAIGPGDTLAPTEQRPPPSFVSGANRANFGARGGSARGGGGGGGGHRGRGERGGHGGGGHGGGGSGGGLWKESYVEDPWRGLTPRLAHTAGV</sequence>
<feature type="compositionally biased region" description="Basic and acidic residues" evidence="1">
    <location>
        <begin position="13"/>
        <end position="34"/>
    </location>
</feature>
<dbReference type="RefSeq" id="XP_062624119.1">
    <property type="nucleotide sequence ID" value="XM_062768135.1"/>
</dbReference>
<name>A0AAF1BG32_9TREE</name>
<dbReference type="GeneID" id="87804895"/>
<gene>
    <name evidence="2" type="ORF">LOC62_01G001640</name>
</gene>
<evidence type="ECO:0000256" key="1">
    <source>
        <dbReference type="SAM" id="MobiDB-lite"/>
    </source>
</evidence>
<feature type="compositionally biased region" description="Gly residues" evidence="1">
    <location>
        <begin position="116"/>
        <end position="130"/>
    </location>
</feature>
<feature type="compositionally biased region" description="Gly residues" evidence="1">
    <location>
        <begin position="92"/>
        <end position="106"/>
    </location>
</feature>
<organism evidence="2 3">
    <name type="scientific">Vanrija pseudolonga</name>
    <dbReference type="NCBI Taxonomy" id="143232"/>
    <lineage>
        <taxon>Eukaryota</taxon>
        <taxon>Fungi</taxon>
        <taxon>Dikarya</taxon>
        <taxon>Basidiomycota</taxon>
        <taxon>Agaricomycotina</taxon>
        <taxon>Tremellomycetes</taxon>
        <taxon>Trichosporonales</taxon>
        <taxon>Trichosporonaceae</taxon>
        <taxon>Vanrija</taxon>
    </lineage>
</organism>
<dbReference type="Proteomes" id="UP000827549">
    <property type="component" value="Chromosome 1"/>
</dbReference>
<feature type="region of interest" description="Disordered" evidence="1">
    <location>
        <begin position="1"/>
        <end position="153"/>
    </location>
</feature>
<protein>
    <submittedName>
        <fullName evidence="2">Uncharacterized protein</fullName>
    </submittedName>
</protein>
<evidence type="ECO:0000313" key="3">
    <source>
        <dbReference type="Proteomes" id="UP000827549"/>
    </source>
</evidence>
<keyword evidence="3" id="KW-1185">Reference proteome</keyword>
<evidence type="ECO:0000313" key="2">
    <source>
        <dbReference type="EMBL" id="WOO78087.1"/>
    </source>
</evidence>
<accession>A0AAF1BG32</accession>
<dbReference type="AlphaFoldDB" id="A0AAF1BG32"/>
<dbReference type="EMBL" id="CP086714">
    <property type="protein sequence ID" value="WOO78087.1"/>
    <property type="molecule type" value="Genomic_DNA"/>
</dbReference>
<reference evidence="2" key="1">
    <citation type="submission" date="2023-10" db="EMBL/GenBank/DDBJ databases">
        <authorList>
            <person name="Noh H."/>
        </authorList>
    </citation>
    <scope>NUCLEOTIDE SEQUENCE</scope>
    <source>
        <strain evidence="2">DUCC4014</strain>
    </source>
</reference>